<comment type="caution">
    <text evidence="2">The sequence shown here is derived from an EMBL/GenBank/DDBJ whole genome shotgun (WGS) entry which is preliminary data.</text>
</comment>
<protein>
    <recommendedName>
        <fullName evidence="4">F-box domain-containing protein</fullName>
    </recommendedName>
</protein>
<reference evidence="2 3" key="1">
    <citation type="journal article" date="2024" name="IMA Fungus">
        <title>Apiospora arundinis, a panoply of carbohydrate-active enzymes and secondary metabolites.</title>
        <authorList>
            <person name="Sorensen T."/>
            <person name="Petersen C."/>
            <person name="Muurmann A.T."/>
            <person name="Christiansen J.V."/>
            <person name="Brundto M.L."/>
            <person name="Overgaard C.K."/>
            <person name="Boysen A.T."/>
            <person name="Wollenberg R.D."/>
            <person name="Larsen T.O."/>
            <person name="Sorensen J.L."/>
            <person name="Nielsen K.L."/>
            <person name="Sondergaard T.E."/>
        </authorList>
    </citation>
    <scope>NUCLEOTIDE SEQUENCE [LARGE SCALE GENOMIC DNA]</scope>
    <source>
        <strain evidence="2 3">AAU 773</strain>
    </source>
</reference>
<dbReference type="Proteomes" id="UP001390339">
    <property type="component" value="Unassembled WGS sequence"/>
</dbReference>
<organism evidence="2 3">
    <name type="scientific">Apiospora arundinis</name>
    <dbReference type="NCBI Taxonomy" id="335852"/>
    <lineage>
        <taxon>Eukaryota</taxon>
        <taxon>Fungi</taxon>
        <taxon>Dikarya</taxon>
        <taxon>Ascomycota</taxon>
        <taxon>Pezizomycotina</taxon>
        <taxon>Sordariomycetes</taxon>
        <taxon>Xylariomycetidae</taxon>
        <taxon>Amphisphaeriales</taxon>
        <taxon>Apiosporaceae</taxon>
        <taxon>Apiospora</taxon>
    </lineage>
</organism>
<proteinExistence type="predicted"/>
<sequence length="256" mass="28825">MGQYWKFLDIDSREHHTEGLNLKYPLRLHDPTIISLLKLAKWDPITLGSNEIAASKRSSDSQSLVGLPQEIIDHIIELLCQDRVTGFGKSSTYLALEQHQDVICLAMTCSYFFRLLAPTIHGIMIQVAAPWSGHRLILVGDYASGLPREVEESTTDDELQIWDSHHNPLYEWAMGLDSLSLIGNENLFMDIWTSRMTPGNDDDSSEDEPIKDDPTEDGVHEDVELPKILLSLIMAGIPASFPLSSERLVLRNLTMK</sequence>
<evidence type="ECO:0000256" key="1">
    <source>
        <dbReference type="SAM" id="MobiDB-lite"/>
    </source>
</evidence>
<feature type="compositionally biased region" description="Acidic residues" evidence="1">
    <location>
        <begin position="200"/>
        <end position="210"/>
    </location>
</feature>
<feature type="region of interest" description="Disordered" evidence="1">
    <location>
        <begin position="198"/>
        <end position="218"/>
    </location>
</feature>
<evidence type="ECO:0000313" key="3">
    <source>
        <dbReference type="Proteomes" id="UP001390339"/>
    </source>
</evidence>
<evidence type="ECO:0000313" key="2">
    <source>
        <dbReference type="EMBL" id="KAK8869328.1"/>
    </source>
</evidence>
<name>A0ABR2IXD0_9PEZI</name>
<evidence type="ECO:0008006" key="4">
    <source>
        <dbReference type="Google" id="ProtNLM"/>
    </source>
</evidence>
<keyword evidence="3" id="KW-1185">Reference proteome</keyword>
<accession>A0ABR2IXD0</accession>
<dbReference type="EMBL" id="JAPCWZ010000004">
    <property type="protein sequence ID" value="KAK8869328.1"/>
    <property type="molecule type" value="Genomic_DNA"/>
</dbReference>
<gene>
    <name evidence="2" type="ORF">PGQ11_007906</name>
</gene>